<accession>A0A8J9YLX1</accession>
<gene>
    <name evidence="1" type="primary">Hypp5650</name>
    <name evidence="1" type="ORF">BLAG_LOCUS3299</name>
</gene>
<name>A0A8J9YLX1_BRALA</name>
<dbReference type="EMBL" id="OV696695">
    <property type="protein sequence ID" value="CAH1238857.1"/>
    <property type="molecule type" value="Genomic_DNA"/>
</dbReference>
<evidence type="ECO:0000313" key="1">
    <source>
        <dbReference type="EMBL" id="CAH1238857.1"/>
    </source>
</evidence>
<sequence length="82" mass="9262">MEMLWSCFFVSASPHFCNETVTTTEEVVITKEQEDTCQCGDLYLREKDGWTLQYDKMVTSYGGPTGAAQAVVSQNAICYIYK</sequence>
<proteinExistence type="predicted"/>
<dbReference type="Proteomes" id="UP000838412">
    <property type="component" value="Chromosome 10"/>
</dbReference>
<evidence type="ECO:0000313" key="2">
    <source>
        <dbReference type="Proteomes" id="UP000838412"/>
    </source>
</evidence>
<keyword evidence="2" id="KW-1185">Reference proteome</keyword>
<reference evidence="1" key="1">
    <citation type="submission" date="2022-01" db="EMBL/GenBank/DDBJ databases">
        <authorList>
            <person name="Braso-Vives M."/>
        </authorList>
    </citation>
    <scope>NUCLEOTIDE SEQUENCE</scope>
</reference>
<dbReference type="AlphaFoldDB" id="A0A8J9YLX1"/>
<protein>
    <submittedName>
        <fullName evidence="1">Hypp5650 protein</fullName>
    </submittedName>
</protein>
<organism evidence="1 2">
    <name type="scientific">Branchiostoma lanceolatum</name>
    <name type="common">Common lancelet</name>
    <name type="synonym">Amphioxus lanceolatum</name>
    <dbReference type="NCBI Taxonomy" id="7740"/>
    <lineage>
        <taxon>Eukaryota</taxon>
        <taxon>Metazoa</taxon>
        <taxon>Chordata</taxon>
        <taxon>Cephalochordata</taxon>
        <taxon>Leptocardii</taxon>
        <taxon>Amphioxiformes</taxon>
        <taxon>Branchiostomatidae</taxon>
        <taxon>Branchiostoma</taxon>
    </lineage>
</organism>